<dbReference type="GO" id="GO:0005886">
    <property type="term" value="C:plasma membrane"/>
    <property type="evidence" value="ECO:0007669"/>
    <property type="project" value="TreeGrafter"/>
</dbReference>
<proteinExistence type="predicted"/>
<dbReference type="PANTHER" id="PTHR45943:SF1">
    <property type="entry name" value="E3 UBIQUITIN-PROTEIN LIGASE MYCBP2"/>
    <property type="match status" value="1"/>
</dbReference>
<evidence type="ECO:0000313" key="1">
    <source>
        <dbReference type="EMBL" id="OTF79541.1"/>
    </source>
</evidence>
<dbReference type="OrthoDB" id="6050183at2759"/>
<comment type="caution">
    <text evidence="1">The sequence shown here is derived from an EMBL/GenBank/DDBJ whole genome shotgun (WGS) entry which is preliminary data.</text>
</comment>
<name>A0A1Y3BF32_EURMA</name>
<accession>A0A1Y3BF32</accession>
<evidence type="ECO:0000313" key="2">
    <source>
        <dbReference type="Proteomes" id="UP000194236"/>
    </source>
</evidence>
<dbReference type="Proteomes" id="UP000194236">
    <property type="component" value="Unassembled WGS sequence"/>
</dbReference>
<dbReference type="EMBL" id="MUJZ01022583">
    <property type="protein sequence ID" value="OTF79541.1"/>
    <property type="molecule type" value="Genomic_DNA"/>
</dbReference>
<gene>
    <name evidence="1" type="ORF">BLA29_012500</name>
</gene>
<dbReference type="AlphaFoldDB" id="A0A1Y3BF32"/>
<sequence>MFKEDFASLKVDIHEGCGRVKFFRSLIVADSKSLKIMIEFGQNNYRSEHDNNQACGKNLLLNEKQQKTCRFCGLDYQVIDGEKICENEDCQRHALQACNRTLNCGHLCC</sequence>
<reference evidence="1 2" key="1">
    <citation type="submission" date="2017-03" db="EMBL/GenBank/DDBJ databases">
        <title>Genome Survey of Euroglyphus maynei.</title>
        <authorList>
            <person name="Arlian L.G."/>
            <person name="Morgan M.S."/>
            <person name="Rider S.D."/>
        </authorList>
    </citation>
    <scope>NUCLEOTIDE SEQUENCE [LARGE SCALE GENOMIC DNA]</scope>
    <source>
        <strain evidence="1">Arlian Lab</strain>
        <tissue evidence="1">Whole body</tissue>
    </source>
</reference>
<feature type="non-terminal residue" evidence="1">
    <location>
        <position position="109"/>
    </location>
</feature>
<organism evidence="1 2">
    <name type="scientific">Euroglyphus maynei</name>
    <name type="common">Mayne's house dust mite</name>
    <dbReference type="NCBI Taxonomy" id="6958"/>
    <lineage>
        <taxon>Eukaryota</taxon>
        <taxon>Metazoa</taxon>
        <taxon>Ecdysozoa</taxon>
        <taxon>Arthropoda</taxon>
        <taxon>Chelicerata</taxon>
        <taxon>Arachnida</taxon>
        <taxon>Acari</taxon>
        <taxon>Acariformes</taxon>
        <taxon>Sarcoptiformes</taxon>
        <taxon>Astigmata</taxon>
        <taxon>Psoroptidia</taxon>
        <taxon>Analgoidea</taxon>
        <taxon>Pyroglyphidae</taxon>
        <taxon>Pyroglyphinae</taxon>
        <taxon>Euroglyphus</taxon>
    </lineage>
</organism>
<keyword evidence="2" id="KW-1185">Reference proteome</keyword>
<dbReference type="PANTHER" id="PTHR45943">
    <property type="entry name" value="E3 UBIQUITIN-PROTEIN LIGASE MYCBP2"/>
    <property type="match status" value="1"/>
</dbReference>
<dbReference type="GO" id="GO:0061630">
    <property type="term" value="F:ubiquitin protein ligase activity"/>
    <property type="evidence" value="ECO:0007669"/>
    <property type="project" value="TreeGrafter"/>
</dbReference>
<dbReference type="GO" id="GO:0005634">
    <property type="term" value="C:nucleus"/>
    <property type="evidence" value="ECO:0007669"/>
    <property type="project" value="TreeGrafter"/>
</dbReference>
<protein>
    <submittedName>
        <fullName evidence="1">Uncharacterized protein</fullName>
    </submittedName>
</protein>